<sequence length="189" mass="20602">MSKITDNLLVKGARGKLGEQIVYKQKGDDTIITKMPKYDRSKPPSASQERNRDLFSDSQQYARTAIADPDLKAEYQMGCARGKAAYNAAMKDYRTAPVIEWVKAADYEGQAGKAISIHATDDFRVVAVKVTILTTGGDVVEEGYAAMSPVFKNRWIYSTQPSNPVPPGTVVQVTARDLPGNETSLAVGI</sequence>
<dbReference type="RefSeq" id="WP_046369111.1">
    <property type="nucleotide sequence ID" value="NZ_BBWV01000002.1"/>
</dbReference>
<evidence type="ECO:0000313" key="2">
    <source>
        <dbReference type="EMBL" id="GAO43191.1"/>
    </source>
</evidence>
<accession>A0A0E9N0M1</accession>
<gene>
    <name evidence="2" type="ORF">FPE01S_02_02950</name>
</gene>
<dbReference type="Proteomes" id="UP000033121">
    <property type="component" value="Unassembled WGS sequence"/>
</dbReference>
<reference evidence="2 3" key="1">
    <citation type="submission" date="2015-04" db="EMBL/GenBank/DDBJ databases">
        <title>Whole genome shotgun sequence of Flavihumibacter petaseus NBRC 106054.</title>
        <authorList>
            <person name="Miyazawa S."/>
            <person name="Hosoyama A."/>
            <person name="Hashimoto M."/>
            <person name="Noguchi M."/>
            <person name="Tsuchikane K."/>
            <person name="Ohji S."/>
            <person name="Yamazoe A."/>
            <person name="Ichikawa N."/>
            <person name="Kimura A."/>
            <person name="Fujita N."/>
        </authorList>
    </citation>
    <scope>NUCLEOTIDE SEQUENCE [LARGE SCALE GENOMIC DNA]</scope>
    <source>
        <strain evidence="2 3">NBRC 106054</strain>
    </source>
</reference>
<keyword evidence="3" id="KW-1185">Reference proteome</keyword>
<protein>
    <submittedName>
        <fullName evidence="2">Uncharacterized protein</fullName>
    </submittedName>
</protein>
<evidence type="ECO:0000313" key="3">
    <source>
        <dbReference type="Proteomes" id="UP000033121"/>
    </source>
</evidence>
<feature type="region of interest" description="Disordered" evidence="1">
    <location>
        <begin position="34"/>
        <end position="54"/>
    </location>
</feature>
<proteinExistence type="predicted"/>
<name>A0A0E9N0M1_9BACT</name>
<organism evidence="2 3">
    <name type="scientific">Flavihumibacter petaseus NBRC 106054</name>
    <dbReference type="NCBI Taxonomy" id="1220578"/>
    <lineage>
        <taxon>Bacteria</taxon>
        <taxon>Pseudomonadati</taxon>
        <taxon>Bacteroidota</taxon>
        <taxon>Chitinophagia</taxon>
        <taxon>Chitinophagales</taxon>
        <taxon>Chitinophagaceae</taxon>
        <taxon>Flavihumibacter</taxon>
    </lineage>
</organism>
<dbReference type="AlphaFoldDB" id="A0A0E9N0M1"/>
<evidence type="ECO:0000256" key="1">
    <source>
        <dbReference type="SAM" id="MobiDB-lite"/>
    </source>
</evidence>
<dbReference type="EMBL" id="BBWV01000002">
    <property type="protein sequence ID" value="GAO43191.1"/>
    <property type="molecule type" value="Genomic_DNA"/>
</dbReference>
<comment type="caution">
    <text evidence="2">The sequence shown here is derived from an EMBL/GenBank/DDBJ whole genome shotgun (WGS) entry which is preliminary data.</text>
</comment>
<dbReference type="OrthoDB" id="662803at2"/>